<reference evidence="9 10" key="1">
    <citation type="submission" date="2023-06" db="EMBL/GenBank/DDBJ databases">
        <title>Rock-solubilizing bacteria, Microbacterium invictum, promotes re-establishment of vegetation in rocky wasteland by accelerating rock bio-weathering and reshaping soil bacterial community.</title>
        <authorList>
            <person name="Liu C."/>
        </authorList>
    </citation>
    <scope>NUCLEOTIDE SEQUENCE [LARGE SCALE GENOMIC DNA]</scope>
    <source>
        <strain evidence="9 10">X-18</strain>
    </source>
</reference>
<feature type="transmembrane region" description="Helical" evidence="6">
    <location>
        <begin position="290"/>
        <end position="307"/>
    </location>
</feature>
<evidence type="ECO:0000259" key="7">
    <source>
        <dbReference type="Pfam" id="PF00535"/>
    </source>
</evidence>
<protein>
    <submittedName>
        <fullName evidence="9">Bifunctional glycosyltransferase family 2/GtrA family protein</fullName>
    </submittedName>
</protein>
<evidence type="ECO:0000256" key="4">
    <source>
        <dbReference type="ARBA" id="ARBA00023136"/>
    </source>
</evidence>
<keyword evidence="3 6" id="KW-1133">Transmembrane helix</keyword>
<dbReference type="InterPro" id="IPR029044">
    <property type="entry name" value="Nucleotide-diphossugar_trans"/>
</dbReference>
<dbReference type="InterPro" id="IPR007267">
    <property type="entry name" value="GtrA_DPMS_TM"/>
</dbReference>
<dbReference type="CDD" id="cd04179">
    <property type="entry name" value="DPM_DPG-synthase_like"/>
    <property type="match status" value="1"/>
</dbReference>
<dbReference type="InterPro" id="IPR001173">
    <property type="entry name" value="Glyco_trans_2-like"/>
</dbReference>
<dbReference type="Proteomes" id="UP001324533">
    <property type="component" value="Chromosome"/>
</dbReference>
<keyword evidence="10" id="KW-1185">Reference proteome</keyword>
<feature type="region of interest" description="Disordered" evidence="5">
    <location>
        <begin position="346"/>
        <end position="380"/>
    </location>
</feature>
<sequence length="380" mass="41080">MIVLVPAYQPGAALPALVERLTRADVGSDVVVVDDGSGPAFAGVFDEAARRGATVITHPLNRGKGAALKTGIRDILARFPGHDVVTADADGQHIVHDIQRVADALASDVSHQPALVLGARAFRGTVPLRSRVGNTVARGLFRIAAGWNASDTQTGLRGIPAGMLPWLLDVPGERFEYETEMLLRLRSAGFEAREIAVDTIYLESNTSSHFRPIIDSVRVTAPLLAFAASSLLAFLVDTIALLVLTAMTGSLIGSIVGARLLSATVNFVVNRQFVFRRRGRQRMIAQGLGYVTLALLLLGSNVVWMTFLTDLGLPLLAAKVITETVLAVTSYQVQRRVIFAGGRTDPERQRRLAPSQERPRSTEVPGDRMNLTIPRRERTP</sequence>
<keyword evidence="2 6" id="KW-0812">Transmembrane</keyword>
<feature type="transmembrane region" description="Helical" evidence="6">
    <location>
        <begin position="250"/>
        <end position="269"/>
    </location>
</feature>
<feature type="domain" description="GtrA/DPMS transmembrane" evidence="8">
    <location>
        <begin position="226"/>
        <end position="339"/>
    </location>
</feature>
<name>A0ABZ0VED5_9MICO</name>
<organism evidence="9 10">
    <name type="scientific">Microbacterium invictum</name>
    <dbReference type="NCBI Taxonomy" id="515415"/>
    <lineage>
        <taxon>Bacteria</taxon>
        <taxon>Bacillati</taxon>
        <taxon>Actinomycetota</taxon>
        <taxon>Actinomycetes</taxon>
        <taxon>Micrococcales</taxon>
        <taxon>Microbacteriaceae</taxon>
        <taxon>Microbacterium</taxon>
    </lineage>
</organism>
<proteinExistence type="predicted"/>
<dbReference type="Pfam" id="PF00535">
    <property type="entry name" value="Glycos_transf_2"/>
    <property type="match status" value="1"/>
</dbReference>
<dbReference type="RefSeq" id="WP_322411310.1">
    <property type="nucleotide sequence ID" value="NZ_CP139779.1"/>
</dbReference>
<dbReference type="SUPFAM" id="SSF53448">
    <property type="entry name" value="Nucleotide-diphospho-sugar transferases"/>
    <property type="match status" value="1"/>
</dbReference>
<dbReference type="PANTHER" id="PTHR10859:SF114">
    <property type="entry name" value="DOLICHOL-PHOSPHATE MANNOSYLTRANSFERASE"/>
    <property type="match status" value="1"/>
</dbReference>
<evidence type="ECO:0000256" key="2">
    <source>
        <dbReference type="ARBA" id="ARBA00022692"/>
    </source>
</evidence>
<evidence type="ECO:0000256" key="3">
    <source>
        <dbReference type="ARBA" id="ARBA00022989"/>
    </source>
</evidence>
<evidence type="ECO:0000259" key="8">
    <source>
        <dbReference type="Pfam" id="PF04138"/>
    </source>
</evidence>
<keyword evidence="4 6" id="KW-0472">Membrane</keyword>
<dbReference type="Gene3D" id="3.90.550.10">
    <property type="entry name" value="Spore Coat Polysaccharide Biosynthesis Protein SpsA, Chain A"/>
    <property type="match status" value="1"/>
</dbReference>
<evidence type="ECO:0000313" key="10">
    <source>
        <dbReference type="Proteomes" id="UP001324533"/>
    </source>
</evidence>
<evidence type="ECO:0000313" key="9">
    <source>
        <dbReference type="EMBL" id="WQB71192.1"/>
    </source>
</evidence>
<evidence type="ECO:0000256" key="1">
    <source>
        <dbReference type="ARBA" id="ARBA00004141"/>
    </source>
</evidence>
<evidence type="ECO:0000256" key="5">
    <source>
        <dbReference type="SAM" id="MobiDB-lite"/>
    </source>
</evidence>
<dbReference type="Pfam" id="PF04138">
    <property type="entry name" value="GtrA_DPMS_TM"/>
    <property type="match status" value="1"/>
</dbReference>
<dbReference type="PANTHER" id="PTHR10859">
    <property type="entry name" value="GLYCOSYL TRANSFERASE"/>
    <property type="match status" value="1"/>
</dbReference>
<gene>
    <name evidence="9" type="ORF">T9R20_04280</name>
</gene>
<evidence type="ECO:0000256" key="6">
    <source>
        <dbReference type="SAM" id="Phobius"/>
    </source>
</evidence>
<feature type="domain" description="Glycosyltransferase 2-like" evidence="7">
    <location>
        <begin position="3"/>
        <end position="107"/>
    </location>
</feature>
<dbReference type="EMBL" id="CP139779">
    <property type="protein sequence ID" value="WQB71192.1"/>
    <property type="molecule type" value="Genomic_DNA"/>
</dbReference>
<comment type="subcellular location">
    <subcellularLocation>
        <location evidence="1">Membrane</location>
        <topology evidence="1">Multi-pass membrane protein</topology>
    </subcellularLocation>
</comment>
<accession>A0ABZ0VED5</accession>